<keyword evidence="2" id="KW-1185">Reference proteome</keyword>
<dbReference type="RefSeq" id="WP_066877745.1">
    <property type="nucleotide sequence ID" value="NZ_LNQB01000089.1"/>
</dbReference>
<comment type="caution">
    <text evidence="1">The sequence shown here is derived from an EMBL/GenBank/DDBJ whole genome shotgun (WGS) entry which is preliminary data.</text>
</comment>
<sequence length="90" mass="9467">MTLVTLISSILPQSFQPGWRTGGGLFGAIVTNRLGKHRPSGGVEGHTIAVDHEPQGLAEILQKMEAVSDLNCVRRAATSAFGVDAGGRVR</sequence>
<dbReference type="EMBL" id="LNQB01000089">
    <property type="protein sequence ID" value="OAP39632.1"/>
    <property type="molecule type" value="Genomic_DNA"/>
</dbReference>
<reference evidence="1 2" key="1">
    <citation type="submission" date="2015-11" db="EMBL/GenBank/DDBJ databases">
        <title>Ensifer anhuiense sp. nov., an effective nitrogen fixation bacterium with Glycine soja.</title>
        <authorList>
            <person name="Yan H."/>
            <person name="Chen W."/>
        </authorList>
    </citation>
    <scope>NUCLEOTIDE SEQUENCE [LARGE SCALE GENOMIC DNA]</scope>
    <source>
        <strain evidence="1 2">LMG 7837</strain>
    </source>
</reference>
<protein>
    <submittedName>
        <fullName evidence="1">Uncharacterized protein</fullName>
    </submittedName>
</protein>
<accession>A0A178XXU5</accession>
<dbReference type="AlphaFoldDB" id="A0A178XXU5"/>
<evidence type="ECO:0000313" key="2">
    <source>
        <dbReference type="Proteomes" id="UP000078507"/>
    </source>
</evidence>
<name>A0A178XXU5_SINSA</name>
<gene>
    <name evidence="1" type="ORF">ATB98_04730</name>
</gene>
<proteinExistence type="predicted"/>
<organism evidence="1 2">
    <name type="scientific">Sinorhizobium saheli</name>
    <dbReference type="NCBI Taxonomy" id="36856"/>
    <lineage>
        <taxon>Bacteria</taxon>
        <taxon>Pseudomonadati</taxon>
        <taxon>Pseudomonadota</taxon>
        <taxon>Alphaproteobacteria</taxon>
        <taxon>Hyphomicrobiales</taxon>
        <taxon>Rhizobiaceae</taxon>
        <taxon>Sinorhizobium/Ensifer group</taxon>
        <taxon>Sinorhizobium</taxon>
    </lineage>
</organism>
<dbReference type="Proteomes" id="UP000078507">
    <property type="component" value="Unassembled WGS sequence"/>
</dbReference>
<evidence type="ECO:0000313" key="1">
    <source>
        <dbReference type="EMBL" id="OAP39632.1"/>
    </source>
</evidence>